<evidence type="ECO:0000256" key="1">
    <source>
        <dbReference type="SAM" id="Phobius"/>
    </source>
</evidence>
<evidence type="ECO:0000313" key="4">
    <source>
        <dbReference type="EMBL" id="TFB81093.1"/>
    </source>
</evidence>
<evidence type="ECO:0000313" key="6">
    <source>
        <dbReference type="Proteomes" id="UP000298252"/>
    </source>
</evidence>
<keyword evidence="6" id="KW-1185">Reference proteome</keyword>
<keyword evidence="1" id="KW-0812">Transmembrane</keyword>
<evidence type="ECO:0000259" key="2">
    <source>
        <dbReference type="Pfam" id="PF04892"/>
    </source>
</evidence>
<dbReference type="RefSeq" id="WP_092339146.1">
    <property type="nucleotide sequence ID" value="NZ_FNIB01000002.1"/>
</dbReference>
<dbReference type="Pfam" id="PF04892">
    <property type="entry name" value="VanZ"/>
    <property type="match status" value="1"/>
</dbReference>
<evidence type="ECO:0000313" key="5">
    <source>
        <dbReference type="Proteomes" id="UP000199639"/>
    </source>
</evidence>
<reference evidence="3 5" key="1">
    <citation type="submission" date="2016-10" db="EMBL/GenBank/DDBJ databases">
        <authorList>
            <person name="Varghese N."/>
            <person name="Submissions S."/>
        </authorList>
    </citation>
    <scope>NUCLEOTIDE SEQUENCE [LARGE SCALE GENOMIC DNA]</scope>
    <source>
        <strain evidence="3 5">CGMCC 1.11215</strain>
    </source>
</reference>
<feature type="transmembrane region" description="Helical" evidence="1">
    <location>
        <begin position="92"/>
        <end position="112"/>
    </location>
</feature>
<name>A0A4R8VDV6_9MICO</name>
<dbReference type="EMBL" id="FNIB01000002">
    <property type="protein sequence ID" value="SDM76228.1"/>
    <property type="molecule type" value="Genomic_DNA"/>
</dbReference>
<dbReference type="STRING" id="1424659.SAMN05216368_102189"/>
<dbReference type="Proteomes" id="UP000199639">
    <property type="component" value="Unassembled WGS sequence"/>
</dbReference>
<keyword evidence="1" id="KW-0472">Membrane</keyword>
<feature type="transmembrane region" description="Helical" evidence="1">
    <location>
        <begin position="15"/>
        <end position="33"/>
    </location>
</feature>
<dbReference type="AlphaFoldDB" id="A0A4R8VDV6"/>
<dbReference type="EMBL" id="SOFD01000009">
    <property type="protein sequence ID" value="TFB81093.1"/>
    <property type="molecule type" value="Genomic_DNA"/>
</dbReference>
<feature type="domain" description="VanZ-like" evidence="2">
    <location>
        <begin position="21"/>
        <end position="139"/>
    </location>
</feature>
<proteinExistence type="predicted"/>
<protein>
    <submittedName>
        <fullName evidence="4">VanZ family protein</fullName>
    </submittedName>
    <submittedName>
        <fullName evidence="3">VanZ like family protein</fullName>
    </submittedName>
</protein>
<dbReference type="InterPro" id="IPR006976">
    <property type="entry name" value="VanZ-like"/>
</dbReference>
<reference evidence="4 6" key="2">
    <citation type="submission" date="2019-03" db="EMBL/GenBank/DDBJ databases">
        <title>Genomics of glacier-inhabiting Cryobacterium strains.</title>
        <authorList>
            <person name="Liu Q."/>
            <person name="Xin Y.-H."/>
        </authorList>
    </citation>
    <scope>NUCLEOTIDE SEQUENCE [LARGE SCALE GENOMIC DNA]</scope>
    <source>
        <strain evidence="4 6">Hh8</strain>
    </source>
</reference>
<feature type="transmembrane region" description="Helical" evidence="1">
    <location>
        <begin position="124"/>
        <end position="145"/>
    </location>
</feature>
<keyword evidence="1" id="KW-1133">Transmembrane helix</keyword>
<evidence type="ECO:0000313" key="3">
    <source>
        <dbReference type="EMBL" id="SDM76228.1"/>
    </source>
</evidence>
<dbReference type="Proteomes" id="UP000298252">
    <property type="component" value="Unassembled WGS sequence"/>
</dbReference>
<sequence length="157" mass="17393">MTVTRRRRHSLLRRGALWITLVYLVLLALIAFWPTPVDRNMHGSIGAFVTWLHAHEMPTRFGYDTIEFTANIALFVPVGLLVVVLAGARRWWLGPVAGALISAMIELGQLIFLPERFATVNDVVANSLGALLGTGLALVVLRFALGPRQTPHPIHLR</sequence>
<gene>
    <name evidence="4" type="ORF">E3O21_04350</name>
    <name evidence="3" type="ORF">SAMN05216368_102189</name>
</gene>
<feature type="transmembrane region" description="Helical" evidence="1">
    <location>
        <begin position="68"/>
        <end position="85"/>
    </location>
</feature>
<accession>A0A4R8VDV6</accession>
<organism evidence="3 5">
    <name type="scientific">Cryobacterium flavum</name>
    <dbReference type="NCBI Taxonomy" id="1424659"/>
    <lineage>
        <taxon>Bacteria</taxon>
        <taxon>Bacillati</taxon>
        <taxon>Actinomycetota</taxon>
        <taxon>Actinomycetes</taxon>
        <taxon>Micrococcales</taxon>
        <taxon>Microbacteriaceae</taxon>
        <taxon>Cryobacterium</taxon>
    </lineage>
</organism>